<evidence type="ECO:0000256" key="2">
    <source>
        <dbReference type="ARBA" id="ARBA00023002"/>
    </source>
</evidence>
<evidence type="ECO:0000256" key="1">
    <source>
        <dbReference type="ARBA" id="ARBA00010928"/>
    </source>
</evidence>
<comment type="similarity">
    <text evidence="1">Belongs to the Gfo/Idh/MocA family.</text>
</comment>
<dbReference type="AlphaFoldDB" id="A0ABD0P2R2"/>
<dbReference type="EMBL" id="JAMKFB020000018">
    <property type="protein sequence ID" value="KAL0167461.1"/>
    <property type="molecule type" value="Genomic_DNA"/>
</dbReference>
<dbReference type="Proteomes" id="UP001529510">
    <property type="component" value="Unassembled WGS sequence"/>
</dbReference>
<dbReference type="Pfam" id="PF22725">
    <property type="entry name" value="GFO_IDH_MocA_C3"/>
    <property type="match status" value="1"/>
</dbReference>
<comment type="caution">
    <text evidence="4">The sequence shown here is derived from an EMBL/GenBank/DDBJ whole genome shotgun (WGS) entry which is preliminary data.</text>
</comment>
<dbReference type="Gene3D" id="3.30.360.10">
    <property type="entry name" value="Dihydrodipicolinate Reductase, domain 2"/>
    <property type="match status" value="1"/>
</dbReference>
<keyword evidence="5" id="KW-1185">Reference proteome</keyword>
<dbReference type="SUPFAM" id="SSF55347">
    <property type="entry name" value="Glyceraldehyde-3-phosphate dehydrogenase-like, C-terminal domain"/>
    <property type="match status" value="1"/>
</dbReference>
<reference evidence="4 5" key="1">
    <citation type="submission" date="2024-05" db="EMBL/GenBank/DDBJ databases">
        <title>Genome sequencing and assembly of Indian major carp, Cirrhinus mrigala (Hamilton, 1822).</title>
        <authorList>
            <person name="Mohindra V."/>
            <person name="Chowdhury L.M."/>
            <person name="Lal K."/>
            <person name="Jena J.K."/>
        </authorList>
    </citation>
    <scope>NUCLEOTIDE SEQUENCE [LARGE SCALE GENOMIC DNA]</scope>
    <source>
        <strain evidence="4">CM1030</strain>
        <tissue evidence="4">Blood</tissue>
    </source>
</reference>
<dbReference type="GO" id="GO:0016491">
    <property type="term" value="F:oxidoreductase activity"/>
    <property type="evidence" value="ECO:0007669"/>
    <property type="project" value="UniProtKB-KW"/>
</dbReference>
<dbReference type="PANTHER" id="PTHR22604:SF105">
    <property type="entry name" value="TRANS-1,2-DIHYDROBENZENE-1,2-DIOL DEHYDROGENASE"/>
    <property type="match status" value="1"/>
</dbReference>
<evidence type="ECO:0000259" key="3">
    <source>
        <dbReference type="Pfam" id="PF22725"/>
    </source>
</evidence>
<dbReference type="InterPro" id="IPR055170">
    <property type="entry name" value="GFO_IDH_MocA-like_dom"/>
</dbReference>
<keyword evidence="2" id="KW-0560">Oxidoreductase</keyword>
<dbReference type="PANTHER" id="PTHR22604">
    <property type="entry name" value="OXIDOREDUCTASES"/>
    <property type="match status" value="1"/>
</dbReference>
<accession>A0ABD0P2R2</accession>
<protein>
    <recommendedName>
        <fullName evidence="3">GFO/IDH/MocA-like oxidoreductase domain-containing protein</fullName>
    </recommendedName>
</protein>
<evidence type="ECO:0000313" key="5">
    <source>
        <dbReference type="Proteomes" id="UP001529510"/>
    </source>
</evidence>
<evidence type="ECO:0000313" key="4">
    <source>
        <dbReference type="EMBL" id="KAL0167461.1"/>
    </source>
</evidence>
<organism evidence="4 5">
    <name type="scientific">Cirrhinus mrigala</name>
    <name type="common">Mrigala</name>
    <dbReference type="NCBI Taxonomy" id="683832"/>
    <lineage>
        <taxon>Eukaryota</taxon>
        <taxon>Metazoa</taxon>
        <taxon>Chordata</taxon>
        <taxon>Craniata</taxon>
        <taxon>Vertebrata</taxon>
        <taxon>Euteleostomi</taxon>
        <taxon>Actinopterygii</taxon>
        <taxon>Neopterygii</taxon>
        <taxon>Teleostei</taxon>
        <taxon>Ostariophysi</taxon>
        <taxon>Cypriniformes</taxon>
        <taxon>Cyprinidae</taxon>
        <taxon>Labeoninae</taxon>
        <taxon>Labeonini</taxon>
        <taxon>Cirrhinus</taxon>
    </lineage>
</organism>
<feature type="domain" description="GFO/IDH/MocA-like oxidoreductase" evidence="3">
    <location>
        <begin position="13"/>
        <end position="83"/>
    </location>
</feature>
<gene>
    <name evidence="4" type="ORF">M9458_035683</name>
</gene>
<feature type="non-terminal residue" evidence="4">
    <location>
        <position position="1"/>
    </location>
</feature>
<name>A0ABD0P2R2_CIRMR</name>
<dbReference type="InterPro" id="IPR050984">
    <property type="entry name" value="Gfo/Idh/MocA_domain"/>
</dbReference>
<sequence length="98" mass="10816">AIWTRFFPVSLEIGRLLSRGEVGEVKVVRADFGIPLTHVPRAVQKELGGGALLDIGIYCVQFVLMVFNGEKPESIQATGVCLDTGTRLTHKQITKHQR</sequence>
<proteinExistence type="inferred from homology"/>